<sequence length="240" mass="25905">MQSHDYVPGVSGWKLHKNGSFEINASTITVGSLPSEPQLITVTAGEWPDHDLPSNALVRMKFMAGELDKIPAEYRDSAELVTEDHSFDRDGSDIRTSLTYERPETTDEVAARLERVESSGTQIKLTEGRITISNGSGVPLAILGNLAEPFVVTDDQVLMSHAFIEDVTTTSGKLLAKWSVKMALTADGRYVATGFGLGNDPQCAVPADRFTADAAPLGEQILDVITQQLKPGGVLHRQGL</sequence>
<feature type="domain" description="Tip attachment protein J central straight fiber" evidence="1">
    <location>
        <begin position="167"/>
        <end position="211"/>
    </location>
</feature>
<dbReference type="Proteomes" id="UP000182567">
    <property type="component" value="Chromosome"/>
</dbReference>
<evidence type="ECO:0000313" key="3">
    <source>
        <dbReference type="Proteomes" id="UP000182567"/>
    </source>
</evidence>
<dbReference type="OrthoDB" id="7023891at2"/>
<dbReference type="AlphaFoldDB" id="A0A1J0EPU8"/>
<dbReference type="EMBL" id="CP017886">
    <property type="protein sequence ID" value="APC18162.1"/>
    <property type="molecule type" value="Genomic_DNA"/>
</dbReference>
<name>A0A1J0EPU8_9PSED</name>
<accession>A0A1J0EPU8</accession>
<evidence type="ECO:0000313" key="2">
    <source>
        <dbReference type="EMBL" id="APC18162.1"/>
    </source>
</evidence>
<dbReference type="InterPro" id="IPR015406">
    <property type="entry name" value="GpJ_CSF"/>
</dbReference>
<dbReference type="RefSeq" id="WP_071554088.1">
    <property type="nucleotide sequence ID" value="NZ_CP017886.1"/>
</dbReference>
<protein>
    <recommendedName>
        <fullName evidence="1">Tip attachment protein J central straight fiber domain-containing protein</fullName>
    </recommendedName>
</protein>
<reference evidence="3" key="1">
    <citation type="submission" date="2016-10" db="EMBL/GenBank/DDBJ databases">
        <title>Pseudomonas frederiksbergensis ERGS4:02 complete genome.</title>
        <authorList>
            <person name="Kumar R."/>
            <person name="Acharya V."/>
            <person name="Singh D."/>
        </authorList>
    </citation>
    <scope>NUCLEOTIDE SEQUENCE [LARGE SCALE GENOMIC DNA]</scope>
    <source>
        <strain evidence="3">ERGS4:02</strain>
    </source>
</reference>
<evidence type="ECO:0000259" key="1">
    <source>
        <dbReference type="Pfam" id="PF09327"/>
    </source>
</evidence>
<dbReference type="Pfam" id="PF09327">
    <property type="entry name" value="Phage_Tail_Tip"/>
    <property type="match status" value="1"/>
</dbReference>
<organism evidence="2 3">
    <name type="scientific">Pseudomonas frederiksbergensis</name>
    <dbReference type="NCBI Taxonomy" id="104087"/>
    <lineage>
        <taxon>Bacteria</taxon>
        <taxon>Pseudomonadati</taxon>
        <taxon>Pseudomonadota</taxon>
        <taxon>Gammaproteobacteria</taxon>
        <taxon>Pseudomonadales</taxon>
        <taxon>Pseudomonadaceae</taxon>
        <taxon>Pseudomonas</taxon>
    </lineage>
</organism>
<proteinExistence type="predicted"/>
<gene>
    <name evidence="2" type="ORF">BLL42_21445</name>
</gene>
<dbReference type="GeneID" id="46910843"/>